<evidence type="ECO:0000313" key="4">
    <source>
        <dbReference type="EMBL" id="KSU50407.1"/>
    </source>
</evidence>
<evidence type="ECO:0008006" key="6">
    <source>
        <dbReference type="Google" id="ProtNLM"/>
    </source>
</evidence>
<name>A0A0V8GJF2_9BACL</name>
<dbReference type="Proteomes" id="UP000053797">
    <property type="component" value="Unassembled WGS sequence"/>
</dbReference>
<sequence length="206" mass="23048">MPRSIKVFHRQSDGFSLVELLVSIVVASIFSAVILTVFISGTKSFNATGIISEIRSEADASIGQILSDITGFDAIRVDEENKISFYEKSLPSLNSNTGLLERSTSFIPFRTTNKRGVESNTETIQFTFDTTSFDNSILVYEKHFESINDQIKMQKTFTISNPEYIEVTEGENPGRYIVHGILTIELYIQSSDDDDEQQTLTSTIGF</sequence>
<keyword evidence="3" id="KW-0812">Transmembrane</keyword>
<proteinExistence type="predicted"/>
<dbReference type="NCBIfam" id="TIGR02532">
    <property type="entry name" value="IV_pilin_GFxxxE"/>
    <property type="match status" value="1"/>
</dbReference>
<protein>
    <recommendedName>
        <fullName evidence="6">Prepilin-type N-terminal cleavage/methylation domain-containing protein</fullName>
    </recommendedName>
</protein>
<accession>A0A0V8GJF2</accession>
<dbReference type="Pfam" id="PF07963">
    <property type="entry name" value="N_methyl"/>
    <property type="match status" value="1"/>
</dbReference>
<comment type="caution">
    <text evidence="4">The sequence shown here is derived from an EMBL/GenBank/DDBJ whole genome shotgun (WGS) entry which is preliminary data.</text>
</comment>
<keyword evidence="3" id="KW-0472">Membrane</keyword>
<organism evidence="4 5">
    <name type="scientific">Exiguobacterium indicum</name>
    <dbReference type="NCBI Taxonomy" id="296995"/>
    <lineage>
        <taxon>Bacteria</taxon>
        <taxon>Bacillati</taxon>
        <taxon>Bacillota</taxon>
        <taxon>Bacilli</taxon>
        <taxon>Bacillales</taxon>
        <taxon>Bacillales Family XII. Incertae Sedis</taxon>
        <taxon>Exiguobacterium</taxon>
    </lineage>
</organism>
<dbReference type="RefSeq" id="WP_058264746.1">
    <property type="nucleotide sequence ID" value="NZ_FMYN01000001.1"/>
</dbReference>
<evidence type="ECO:0000256" key="1">
    <source>
        <dbReference type="ARBA" id="ARBA00004241"/>
    </source>
</evidence>
<comment type="subcellular location">
    <subcellularLocation>
        <location evidence="1">Cell surface</location>
    </subcellularLocation>
</comment>
<dbReference type="InterPro" id="IPR012902">
    <property type="entry name" value="N_methyl_site"/>
</dbReference>
<reference evidence="4 5" key="1">
    <citation type="journal article" date="2015" name="Int. J. Syst. Evol. Microbiol.">
        <title>Exiguobacterium enclense sp. nov., isolated from sediment.</title>
        <authorList>
            <person name="Dastager S.G."/>
            <person name="Mawlankar R."/>
            <person name="Sonalkar V.V."/>
            <person name="Thorat M.N."/>
            <person name="Mual P."/>
            <person name="Verma A."/>
            <person name="Krishnamurthi S."/>
            <person name="Tang S.K."/>
            <person name="Li W.J."/>
        </authorList>
    </citation>
    <scope>NUCLEOTIDE SEQUENCE [LARGE SCALE GENOMIC DNA]</scope>
    <source>
        <strain evidence="4 5">NIO-1109</strain>
    </source>
</reference>
<gene>
    <name evidence="4" type="ORF">AS033_03225</name>
</gene>
<evidence type="ECO:0000313" key="5">
    <source>
        <dbReference type="Proteomes" id="UP000053797"/>
    </source>
</evidence>
<dbReference type="GO" id="GO:0030420">
    <property type="term" value="P:establishment of competence for transformation"/>
    <property type="evidence" value="ECO:0007669"/>
    <property type="project" value="UniProtKB-KW"/>
</dbReference>
<evidence type="ECO:0000256" key="2">
    <source>
        <dbReference type="ARBA" id="ARBA00023287"/>
    </source>
</evidence>
<dbReference type="GO" id="GO:0009986">
    <property type="term" value="C:cell surface"/>
    <property type="evidence" value="ECO:0007669"/>
    <property type="project" value="UniProtKB-SubCell"/>
</dbReference>
<dbReference type="EMBL" id="LNQL01000001">
    <property type="protein sequence ID" value="KSU50407.1"/>
    <property type="molecule type" value="Genomic_DNA"/>
</dbReference>
<dbReference type="OrthoDB" id="2352125at2"/>
<evidence type="ECO:0000256" key="3">
    <source>
        <dbReference type="SAM" id="Phobius"/>
    </source>
</evidence>
<keyword evidence="3" id="KW-1133">Transmembrane helix</keyword>
<feature type="transmembrane region" description="Helical" evidence="3">
    <location>
        <begin position="20"/>
        <end position="39"/>
    </location>
</feature>
<keyword evidence="2" id="KW-0178">Competence</keyword>
<dbReference type="AlphaFoldDB" id="A0A0V8GJF2"/>